<evidence type="ECO:0000313" key="1">
    <source>
        <dbReference type="EMBL" id="HJD39450.1"/>
    </source>
</evidence>
<name>A0A9D2U3M8_9FIRM</name>
<dbReference type="InterPro" id="IPR025591">
    <property type="entry name" value="RloB"/>
</dbReference>
<proteinExistence type="predicted"/>
<accession>A0A9D2U3M8</accession>
<dbReference type="Pfam" id="PF13707">
    <property type="entry name" value="RloB"/>
    <property type="match status" value="1"/>
</dbReference>
<comment type="caution">
    <text evidence="1">The sequence shown here is derived from an EMBL/GenBank/DDBJ whole genome shotgun (WGS) entry which is preliminary data.</text>
</comment>
<reference evidence="1" key="2">
    <citation type="submission" date="2021-04" db="EMBL/GenBank/DDBJ databases">
        <authorList>
            <person name="Gilroy R."/>
        </authorList>
    </citation>
    <scope>NUCLEOTIDE SEQUENCE</scope>
    <source>
        <strain evidence="1">ChiW19-6364</strain>
    </source>
</reference>
<dbReference type="Proteomes" id="UP000823850">
    <property type="component" value="Unassembled WGS sequence"/>
</dbReference>
<dbReference type="EMBL" id="DWUX01000103">
    <property type="protein sequence ID" value="HJD39450.1"/>
    <property type="molecule type" value="Genomic_DNA"/>
</dbReference>
<dbReference type="AlphaFoldDB" id="A0A9D2U3M8"/>
<organism evidence="1 2">
    <name type="scientific">Candidatus Blautia stercoripullorum</name>
    <dbReference type="NCBI Taxonomy" id="2838502"/>
    <lineage>
        <taxon>Bacteria</taxon>
        <taxon>Bacillati</taxon>
        <taxon>Bacillota</taxon>
        <taxon>Clostridia</taxon>
        <taxon>Lachnospirales</taxon>
        <taxon>Lachnospiraceae</taxon>
        <taxon>Blautia</taxon>
    </lineage>
</organism>
<reference evidence="1" key="1">
    <citation type="journal article" date="2021" name="PeerJ">
        <title>Extensive microbial diversity within the chicken gut microbiome revealed by metagenomics and culture.</title>
        <authorList>
            <person name="Gilroy R."/>
            <person name="Ravi A."/>
            <person name="Getino M."/>
            <person name="Pursley I."/>
            <person name="Horton D.L."/>
            <person name="Alikhan N.F."/>
            <person name="Baker D."/>
            <person name="Gharbi K."/>
            <person name="Hall N."/>
            <person name="Watson M."/>
            <person name="Adriaenssens E.M."/>
            <person name="Foster-Nyarko E."/>
            <person name="Jarju S."/>
            <person name="Secka A."/>
            <person name="Antonio M."/>
            <person name="Oren A."/>
            <person name="Chaudhuri R.R."/>
            <person name="La Ragione R."/>
            <person name="Hildebrand F."/>
            <person name="Pallen M.J."/>
        </authorList>
    </citation>
    <scope>NUCLEOTIDE SEQUENCE</scope>
    <source>
        <strain evidence="1">ChiW19-6364</strain>
    </source>
</reference>
<sequence length="228" mass="26845">MARKDRTGNRKTRDQRTARYIPQMGYYLVVTDTEATERCYFTGLHDSLPENIKKKLVIKVVETKTQNLIQKCLEMTAYEAQYRIPWIVFDRDQVPNFNQIVKEAEKMGISVGWSNPCFEIWMFAYFGNMPAIQESWTCCSRFGELYKAKTGQDYSKADADMYKRLCEYGDEDKALQIAAQKHAQCLREDKTIPSQMETLRKPMVKAKDLNVDNTDRYRFIIRLFNLNY</sequence>
<gene>
    <name evidence="1" type="ORF">H9913_05430</name>
</gene>
<evidence type="ECO:0000313" key="2">
    <source>
        <dbReference type="Proteomes" id="UP000823850"/>
    </source>
</evidence>
<protein>
    <submittedName>
        <fullName evidence="1">RloB family protein</fullName>
    </submittedName>
</protein>